<dbReference type="SMART" id="SM00382">
    <property type="entry name" value="AAA"/>
    <property type="match status" value="1"/>
</dbReference>
<keyword evidence="3 5" id="KW-0067">ATP-binding</keyword>
<comment type="caution">
    <text evidence="5">The sequence shown here is derived from an EMBL/GenBank/DDBJ whole genome shotgun (WGS) entry which is preliminary data.</text>
</comment>
<evidence type="ECO:0000256" key="2">
    <source>
        <dbReference type="ARBA" id="ARBA00022741"/>
    </source>
</evidence>
<feature type="domain" description="ABC transporter" evidence="4">
    <location>
        <begin position="24"/>
        <end position="265"/>
    </location>
</feature>
<reference evidence="5 6" key="1">
    <citation type="submission" date="2023-07" db="EMBL/GenBank/DDBJ databases">
        <title>Genomic Encyclopedia of Type Strains, Phase IV (KMG-IV): sequencing the most valuable type-strain genomes for metagenomic binning, comparative biology and taxonomic classification.</title>
        <authorList>
            <person name="Goeker M."/>
        </authorList>
    </citation>
    <scope>NUCLEOTIDE SEQUENCE [LARGE SCALE GENOMIC DNA]</scope>
    <source>
        <strain evidence="5 6">NIO-1023</strain>
    </source>
</reference>
<dbReference type="Pfam" id="PF12399">
    <property type="entry name" value="BCA_ABC_TP_C"/>
    <property type="match status" value="1"/>
</dbReference>
<dbReference type="GO" id="GO:0005524">
    <property type="term" value="F:ATP binding"/>
    <property type="evidence" value="ECO:0007669"/>
    <property type="project" value="UniProtKB-KW"/>
</dbReference>
<dbReference type="CDD" id="cd03219">
    <property type="entry name" value="ABC_Mj1267_LivG_branched"/>
    <property type="match status" value="1"/>
</dbReference>
<keyword evidence="2" id="KW-0547">Nucleotide-binding</keyword>
<name>A0ABT9MCE8_9DEIO</name>
<protein>
    <submittedName>
        <fullName evidence="5">Branched-chain amino acid transport system ATP-binding protein</fullName>
    </submittedName>
</protein>
<proteinExistence type="predicted"/>
<dbReference type="InterPro" id="IPR032823">
    <property type="entry name" value="BCA_ABC_TP_C"/>
</dbReference>
<dbReference type="PANTHER" id="PTHR45772:SF3">
    <property type="entry name" value="ABC TRANSPORTER ATP-BINDING PROTEIN"/>
    <property type="match status" value="1"/>
</dbReference>
<dbReference type="SUPFAM" id="SSF52540">
    <property type="entry name" value="P-loop containing nucleoside triphosphate hydrolases"/>
    <property type="match status" value="1"/>
</dbReference>
<dbReference type="InterPro" id="IPR027417">
    <property type="entry name" value="P-loop_NTPase"/>
</dbReference>
<dbReference type="PANTHER" id="PTHR45772">
    <property type="entry name" value="CONSERVED COMPONENT OF ABC TRANSPORTER FOR NATURAL AMINO ACIDS-RELATED"/>
    <property type="match status" value="1"/>
</dbReference>
<evidence type="ECO:0000313" key="5">
    <source>
        <dbReference type="EMBL" id="MDP9764254.1"/>
    </source>
</evidence>
<dbReference type="Pfam" id="PF00005">
    <property type="entry name" value="ABC_tran"/>
    <property type="match status" value="1"/>
</dbReference>
<organism evidence="5 6">
    <name type="scientific">Deinococcus enclensis</name>
    <dbReference type="NCBI Taxonomy" id="1049582"/>
    <lineage>
        <taxon>Bacteria</taxon>
        <taxon>Thermotogati</taxon>
        <taxon>Deinococcota</taxon>
        <taxon>Deinococci</taxon>
        <taxon>Deinococcales</taxon>
        <taxon>Deinococcaceae</taxon>
        <taxon>Deinococcus</taxon>
    </lineage>
</organism>
<dbReference type="InterPro" id="IPR051120">
    <property type="entry name" value="ABC_AA/LPS_Transport"/>
</dbReference>
<dbReference type="Proteomes" id="UP001232163">
    <property type="component" value="Unassembled WGS sequence"/>
</dbReference>
<evidence type="ECO:0000256" key="3">
    <source>
        <dbReference type="ARBA" id="ARBA00022840"/>
    </source>
</evidence>
<keyword evidence="1" id="KW-0813">Transport</keyword>
<sequence length="269" mass="28929">MTFWGTPDASGTPAPPPVAAPVALEARNLVKDFRGFRATNDVTLPIYEGEIHAIIGPNGAGKTTLFNLLSGFLKPTGGEVRLFGERIDTLPPHRIVRRGLSRSFQISSVFPTLTVRENVLVALQSPTALPGQFWTPLSRLETLGARADEILADVGLGTAPGRLAADLSHGEKRQLEIGISLTQDPRVLLLDEPTSGMGSEGIARVIALVRQVARGRTVVLVEHNMSVVSELADRISVLQYGSVIASGRYDDVRQDPRVIEAYLGEEAHG</sequence>
<evidence type="ECO:0000313" key="6">
    <source>
        <dbReference type="Proteomes" id="UP001232163"/>
    </source>
</evidence>
<accession>A0ABT9MCE8</accession>
<dbReference type="PROSITE" id="PS50893">
    <property type="entry name" value="ABC_TRANSPORTER_2"/>
    <property type="match status" value="1"/>
</dbReference>
<gene>
    <name evidence="5" type="ORF">QO006_001679</name>
</gene>
<evidence type="ECO:0000256" key="1">
    <source>
        <dbReference type="ARBA" id="ARBA00022448"/>
    </source>
</evidence>
<dbReference type="Gene3D" id="3.40.50.300">
    <property type="entry name" value="P-loop containing nucleotide triphosphate hydrolases"/>
    <property type="match status" value="1"/>
</dbReference>
<dbReference type="InterPro" id="IPR003593">
    <property type="entry name" value="AAA+_ATPase"/>
</dbReference>
<dbReference type="InterPro" id="IPR003439">
    <property type="entry name" value="ABC_transporter-like_ATP-bd"/>
</dbReference>
<dbReference type="EMBL" id="JAURUR010000003">
    <property type="protein sequence ID" value="MDP9764254.1"/>
    <property type="molecule type" value="Genomic_DNA"/>
</dbReference>
<keyword evidence="6" id="KW-1185">Reference proteome</keyword>
<evidence type="ECO:0000259" key="4">
    <source>
        <dbReference type="PROSITE" id="PS50893"/>
    </source>
</evidence>